<evidence type="ECO:0000259" key="2">
    <source>
        <dbReference type="Pfam" id="PF25829"/>
    </source>
</evidence>
<dbReference type="EMBL" id="MJEQ01003254">
    <property type="protein sequence ID" value="OIT23826.1"/>
    <property type="molecule type" value="Genomic_DNA"/>
</dbReference>
<dbReference type="Pfam" id="PF25829">
    <property type="entry name" value="DUF7953"/>
    <property type="match status" value="1"/>
</dbReference>
<dbReference type="Proteomes" id="UP000187609">
    <property type="component" value="Unassembled WGS sequence"/>
</dbReference>
<dbReference type="SMR" id="A0A1J6K1C3"/>
<dbReference type="AlphaFoldDB" id="A0A1J6K1C3"/>
<keyword evidence="4" id="KW-1185">Reference proteome</keyword>
<dbReference type="InterPro" id="IPR057713">
    <property type="entry name" value="DUF7953"/>
</dbReference>
<dbReference type="OrthoDB" id="2014701at2759"/>
<evidence type="ECO:0000256" key="1">
    <source>
        <dbReference type="SAM" id="Phobius"/>
    </source>
</evidence>
<dbReference type="PANTHER" id="PTHR33780:SF18">
    <property type="entry name" value="TRANSMEMBRANE PROTEIN"/>
    <property type="match status" value="1"/>
</dbReference>
<organism evidence="3 4">
    <name type="scientific">Nicotiana attenuata</name>
    <name type="common">Coyote tobacco</name>
    <dbReference type="NCBI Taxonomy" id="49451"/>
    <lineage>
        <taxon>Eukaryota</taxon>
        <taxon>Viridiplantae</taxon>
        <taxon>Streptophyta</taxon>
        <taxon>Embryophyta</taxon>
        <taxon>Tracheophyta</taxon>
        <taxon>Spermatophyta</taxon>
        <taxon>Magnoliopsida</taxon>
        <taxon>eudicotyledons</taxon>
        <taxon>Gunneridae</taxon>
        <taxon>Pentapetalae</taxon>
        <taxon>asterids</taxon>
        <taxon>lamiids</taxon>
        <taxon>Solanales</taxon>
        <taxon>Solanaceae</taxon>
        <taxon>Nicotianoideae</taxon>
        <taxon>Nicotianeae</taxon>
        <taxon>Nicotiana</taxon>
    </lineage>
</organism>
<dbReference type="OMA" id="QDQARFM"/>
<feature type="domain" description="DUF7953" evidence="2">
    <location>
        <begin position="32"/>
        <end position="145"/>
    </location>
</feature>
<keyword evidence="1" id="KW-0472">Membrane</keyword>
<sequence>MRRRLKPRVPPLLLLFYSSILLISLPGLIIAAIVTLDSIEIYNTHELLGSTPEVYFECKGENRTNLPDVKKKHELYTFKGEESWQPLTELEEKKCKRCGIYEKDSFIKPDDVFDEWEFCASDFTRTDGKYIHFKEKEFNATFLCPDCVPLEGASNHSAGSQTKGKGMHWALVLLICVAVSTFVVLGAVTAYKYWQKRKKQQDQARFLKLFEDGDDIEDELGIGPLSHVI</sequence>
<gene>
    <name evidence="3" type="ORF">A4A49_29709</name>
</gene>
<proteinExistence type="predicted"/>
<keyword evidence="1" id="KW-0812">Transmembrane</keyword>
<keyword evidence="1" id="KW-1133">Transmembrane helix</keyword>
<protein>
    <recommendedName>
        <fullName evidence="2">DUF7953 domain-containing protein</fullName>
    </recommendedName>
</protein>
<comment type="caution">
    <text evidence="3">The sequence shown here is derived from an EMBL/GenBank/DDBJ whole genome shotgun (WGS) entry which is preliminary data.</text>
</comment>
<name>A0A1J6K1C3_NICAT</name>
<accession>A0A1J6K1C3</accession>
<feature type="transmembrane region" description="Helical" evidence="1">
    <location>
        <begin position="169"/>
        <end position="191"/>
    </location>
</feature>
<dbReference type="Gramene" id="OIT23826">
    <property type="protein sequence ID" value="OIT23826"/>
    <property type="gene ID" value="A4A49_29709"/>
</dbReference>
<dbReference type="KEGG" id="nau:109216500"/>
<evidence type="ECO:0000313" key="4">
    <source>
        <dbReference type="Proteomes" id="UP000187609"/>
    </source>
</evidence>
<evidence type="ECO:0000313" key="3">
    <source>
        <dbReference type="EMBL" id="OIT23826.1"/>
    </source>
</evidence>
<dbReference type="PANTHER" id="PTHR33780">
    <property type="entry name" value="EXPRESSED PROTEIN"/>
    <property type="match status" value="1"/>
</dbReference>
<dbReference type="STRING" id="49451.A0A1J6K1C3"/>
<reference evidence="3" key="1">
    <citation type="submission" date="2016-11" db="EMBL/GenBank/DDBJ databases">
        <title>The genome of Nicotiana attenuata.</title>
        <authorList>
            <person name="Xu S."/>
            <person name="Brockmoeller T."/>
            <person name="Gaquerel E."/>
            <person name="Navarro A."/>
            <person name="Kuhl H."/>
            <person name="Gase K."/>
            <person name="Ling Z."/>
            <person name="Zhou W."/>
            <person name="Kreitzer C."/>
            <person name="Stanke M."/>
            <person name="Tang H."/>
            <person name="Lyons E."/>
            <person name="Pandey P."/>
            <person name="Pandey S.P."/>
            <person name="Timmermann B."/>
            <person name="Baldwin I.T."/>
        </authorList>
    </citation>
    <scope>NUCLEOTIDE SEQUENCE [LARGE SCALE GENOMIC DNA]</scope>
    <source>
        <strain evidence="3">UT</strain>
    </source>
</reference>